<keyword evidence="1" id="KW-0472">Membrane</keyword>
<feature type="transmembrane region" description="Helical" evidence="1">
    <location>
        <begin position="65"/>
        <end position="86"/>
    </location>
</feature>
<protein>
    <submittedName>
        <fullName evidence="2">Uncharacterized protein</fullName>
    </submittedName>
</protein>
<evidence type="ECO:0000313" key="2">
    <source>
        <dbReference type="EMBL" id="CDH31055.1"/>
    </source>
</evidence>
<evidence type="ECO:0000256" key="1">
    <source>
        <dbReference type="SAM" id="Phobius"/>
    </source>
</evidence>
<dbReference type="HOGENOM" id="CLU_2482571_0_0_6"/>
<dbReference type="EMBL" id="CBTB010000031">
    <property type="protein sequence ID" value="CDH31055.1"/>
    <property type="molecule type" value="Genomic_DNA"/>
</dbReference>
<keyword evidence="1" id="KW-0812">Transmembrane</keyword>
<gene>
    <name evidence="2" type="ORF">XBI1_1260076</name>
</gene>
<sequence length="87" mass="9696">MARLSKKMADTPISRPCSSHVYQVRPTPAKAATSSRLNPGVRRRPICGNPTDSGFKLSLLIRKKLANSVRVLFNFVIYFNPLLLVIV</sequence>
<dbReference type="Proteomes" id="UP000028480">
    <property type="component" value="Unassembled WGS sequence"/>
</dbReference>
<proteinExistence type="predicted"/>
<organism evidence="2">
    <name type="scientific">Xenorhabdus bovienii str. Intermedium</name>
    <dbReference type="NCBI Taxonomy" id="1379677"/>
    <lineage>
        <taxon>Bacteria</taxon>
        <taxon>Pseudomonadati</taxon>
        <taxon>Pseudomonadota</taxon>
        <taxon>Gammaproteobacteria</taxon>
        <taxon>Enterobacterales</taxon>
        <taxon>Morganellaceae</taxon>
        <taxon>Xenorhabdus</taxon>
    </lineage>
</organism>
<comment type="caution">
    <text evidence="2">The sequence shown here is derived from an EMBL/GenBank/DDBJ whole genome shotgun (WGS) entry which is preliminary data.</text>
</comment>
<name>A0A077QD70_XENBV</name>
<reference evidence="2" key="1">
    <citation type="submission" date="2013-07" db="EMBL/GenBank/DDBJ databases">
        <title>Sub-species coevolution in mutualistic symbiosis.</title>
        <authorList>
            <person name="Murfin K."/>
            <person name="Klassen J."/>
            <person name="Lee M."/>
            <person name="Forst S."/>
            <person name="Stock P."/>
            <person name="Goodrich-Blair H."/>
        </authorList>
    </citation>
    <scope>NUCLEOTIDE SEQUENCE [LARGE SCALE GENOMIC DNA]</scope>
    <source>
        <strain evidence="2">Intermedium</strain>
    </source>
</reference>
<dbReference type="AlphaFoldDB" id="A0A077QD70"/>
<keyword evidence="1" id="KW-1133">Transmembrane helix</keyword>
<accession>A0A077QD70</accession>